<evidence type="ECO:0000313" key="4">
    <source>
        <dbReference type="Proteomes" id="UP001054857"/>
    </source>
</evidence>
<evidence type="ECO:0000256" key="1">
    <source>
        <dbReference type="SAM" id="MobiDB-lite"/>
    </source>
</evidence>
<name>A0AAD3DZC5_9CHLO</name>
<dbReference type="InterPro" id="IPR051647">
    <property type="entry name" value="Mediator_comp_sub12"/>
</dbReference>
<feature type="region of interest" description="Disordered" evidence="1">
    <location>
        <begin position="491"/>
        <end position="529"/>
    </location>
</feature>
<feature type="non-terminal residue" evidence="3">
    <location>
        <position position="945"/>
    </location>
</feature>
<sequence>VQQLPLPPLAAALAAVSACGVFRCPASVSGGRVEEEGQQQHTSSVLAATHAAAVLLTAARQIRTLLSSSTTSSSSFSMHACCGGEGGALAGMLQQQQQQPGATCAAGRPRPSRRLVVGLVVQFAEAVVGACRAVLQHAILQQEQEEQLLQRQRQQYRQQQGCHVGTWRSGGSVSSAMGAGGGEASTAVLVDLTEALIAGLQAEESVGPAARALRALLSSAASLALPLPAPLAVRLAEALHGLPYGDDDAGPRYQAAERDVAQAAVAAVRLAGAAAAGTDGAGGVVLNRKDLLQRLLAPALYGIAHIASSAAASLPPPGLPPKSFPLSRHQDSALARYLRLLDTTMSPAPPPPVSAPHGSCNTPAAAAAAYEAAAAGGDVTAATASDASWCCSLFLQHAWSPLESLLRCGAAGRFLQPLSRALTSLLRTATATASSSPASTSGGMGAQLVLSDAWVASVLEALAGCVGRPGAKQVHEPLGVLLAASCGGAGGEDGRGGSGSRQDDQHQQPGMVDTRTQQHQQQQRKEEHRARLRRYGELAMRVVHGLLYGSLAAGLASDWRSADQQPEAAECLLRLATAAARHGLTGDLAEEGEVAAMRQEVEMASGQSCMSAWPAATATASASTATATAFGGVLDTAGAGVAGPVGAVAAAAMAASRAAIAAAALRLAAGSSGCDHRQLAAAALSCTCAVLQAVCIPLPSVVASPPPLLQQLLHQEHLPSYVPNSTSINWLSSSGGGGGGGGGHAVVQCQLLGVVVAQGHVVTAGLLAALLSTSPLPRLQKVVSALVLLSAAVARYFLLQQGQQQQQQQQQLHPQQCWQQQQQQPRQQQQQQDLAALAEACRRVLAGWLAAAAAHLQLSEADGAAMAASWTPVLAEAGVWAAVETPEPTGTQQEGDGSAAGAAAAAAAVVHAEGPLLAGGVVGRTHSRKLRRLLREFAERRMRVG</sequence>
<dbReference type="GO" id="GO:0003713">
    <property type="term" value="F:transcription coactivator activity"/>
    <property type="evidence" value="ECO:0007669"/>
    <property type="project" value="TreeGrafter"/>
</dbReference>
<organism evidence="3 4">
    <name type="scientific">Astrephomene gubernaculifera</name>
    <dbReference type="NCBI Taxonomy" id="47775"/>
    <lineage>
        <taxon>Eukaryota</taxon>
        <taxon>Viridiplantae</taxon>
        <taxon>Chlorophyta</taxon>
        <taxon>core chlorophytes</taxon>
        <taxon>Chlorophyceae</taxon>
        <taxon>CS clade</taxon>
        <taxon>Chlamydomonadales</taxon>
        <taxon>Astrephomenaceae</taxon>
        <taxon>Astrephomene</taxon>
    </lineage>
</organism>
<dbReference type="Proteomes" id="UP001054857">
    <property type="component" value="Unassembled WGS sequence"/>
</dbReference>
<comment type="caution">
    <text evidence="3">The sequence shown here is derived from an EMBL/GenBank/DDBJ whole genome shotgun (WGS) entry which is preliminary data.</text>
</comment>
<dbReference type="GO" id="GO:0016592">
    <property type="term" value="C:mediator complex"/>
    <property type="evidence" value="ECO:0007669"/>
    <property type="project" value="TreeGrafter"/>
</dbReference>
<dbReference type="EMBL" id="BMAR01000042">
    <property type="protein sequence ID" value="GFR50861.1"/>
    <property type="molecule type" value="Genomic_DNA"/>
</dbReference>
<evidence type="ECO:0000256" key="2">
    <source>
        <dbReference type="SAM" id="SignalP"/>
    </source>
</evidence>
<feature type="signal peptide" evidence="2">
    <location>
        <begin position="1"/>
        <end position="18"/>
    </location>
</feature>
<feature type="chain" id="PRO_5041993557" evidence="2">
    <location>
        <begin position="19"/>
        <end position="945"/>
    </location>
</feature>
<keyword evidence="2" id="KW-0732">Signal</keyword>
<dbReference type="GO" id="GO:0045944">
    <property type="term" value="P:positive regulation of transcription by RNA polymerase II"/>
    <property type="evidence" value="ECO:0007669"/>
    <property type="project" value="TreeGrafter"/>
</dbReference>
<gene>
    <name evidence="3" type="ORF">Agub_g13148</name>
</gene>
<dbReference type="AlphaFoldDB" id="A0AAD3DZC5"/>
<keyword evidence="4" id="KW-1185">Reference proteome</keyword>
<proteinExistence type="predicted"/>
<evidence type="ECO:0000313" key="3">
    <source>
        <dbReference type="EMBL" id="GFR50861.1"/>
    </source>
</evidence>
<dbReference type="PANTHER" id="PTHR46007">
    <property type="entry name" value="MEDIATOR OF RNA POLYMERASE II TRANSCRIPTION SUBUNIT 12"/>
    <property type="match status" value="1"/>
</dbReference>
<protein>
    <submittedName>
        <fullName evidence="3">Uncharacterized protein</fullName>
    </submittedName>
</protein>
<reference evidence="3 4" key="1">
    <citation type="journal article" date="2021" name="Sci. Rep.">
        <title>Genome sequencing of the multicellular alga Astrephomene provides insights into convergent evolution of germ-soma differentiation.</title>
        <authorList>
            <person name="Yamashita S."/>
            <person name="Yamamoto K."/>
            <person name="Matsuzaki R."/>
            <person name="Suzuki S."/>
            <person name="Yamaguchi H."/>
            <person name="Hirooka S."/>
            <person name="Minakuchi Y."/>
            <person name="Miyagishima S."/>
            <person name="Kawachi M."/>
            <person name="Toyoda A."/>
            <person name="Nozaki H."/>
        </authorList>
    </citation>
    <scope>NUCLEOTIDE SEQUENCE [LARGE SCALE GENOMIC DNA]</scope>
    <source>
        <strain evidence="3 4">NIES-4017</strain>
    </source>
</reference>
<accession>A0AAD3DZC5</accession>
<dbReference type="PANTHER" id="PTHR46007:SF11">
    <property type="entry name" value="MEDIATOR OF RNA POLYMERASE II TRANSCRIPTION SUBUNIT 12"/>
    <property type="match status" value="1"/>
</dbReference>